<dbReference type="Pfam" id="PF00069">
    <property type="entry name" value="Pkinase"/>
    <property type="match status" value="2"/>
</dbReference>
<feature type="compositionally biased region" description="Low complexity" evidence="11">
    <location>
        <begin position="745"/>
        <end position="755"/>
    </location>
</feature>
<dbReference type="EC" id="2.7.11.1" evidence="2"/>
<dbReference type="PANTHER" id="PTHR43671">
    <property type="entry name" value="SERINE/THREONINE-PROTEIN KINASE NEK"/>
    <property type="match status" value="1"/>
</dbReference>
<comment type="similarity">
    <text evidence="1">Belongs to the protein kinase superfamily. NEK Ser/Thr protein kinase family. NIMA subfamily.</text>
</comment>
<dbReference type="InterPro" id="IPR011009">
    <property type="entry name" value="Kinase-like_dom_sf"/>
</dbReference>
<feature type="region of interest" description="Disordered" evidence="11">
    <location>
        <begin position="422"/>
        <end position="495"/>
    </location>
</feature>
<dbReference type="EMBL" id="BRXU01000006">
    <property type="protein sequence ID" value="GLC52702.1"/>
    <property type="molecule type" value="Genomic_DNA"/>
</dbReference>
<feature type="region of interest" description="Disordered" evidence="11">
    <location>
        <begin position="995"/>
        <end position="1033"/>
    </location>
</feature>
<evidence type="ECO:0000259" key="13">
    <source>
        <dbReference type="PROSITE" id="PS50245"/>
    </source>
</evidence>
<feature type="compositionally biased region" description="Low complexity" evidence="11">
    <location>
        <begin position="1015"/>
        <end position="1033"/>
    </location>
</feature>
<dbReference type="PROSITE" id="PS00108">
    <property type="entry name" value="PROTEIN_KINASE_ST"/>
    <property type="match status" value="1"/>
</dbReference>
<feature type="compositionally biased region" description="Polar residues" evidence="11">
    <location>
        <begin position="599"/>
        <end position="611"/>
    </location>
</feature>
<feature type="domain" description="CAP-Gly" evidence="13">
    <location>
        <begin position="1584"/>
        <end position="1635"/>
    </location>
</feature>
<feature type="compositionally biased region" description="Polar residues" evidence="11">
    <location>
        <begin position="756"/>
        <end position="778"/>
    </location>
</feature>
<feature type="compositionally biased region" description="Low complexity" evidence="11">
    <location>
        <begin position="567"/>
        <end position="584"/>
    </location>
</feature>
<dbReference type="PANTHER" id="PTHR43671:SF98">
    <property type="entry name" value="SERINE_THREONINE-PROTEIN KINASE NEK11"/>
    <property type="match status" value="1"/>
</dbReference>
<dbReference type="SUPFAM" id="SSF74924">
    <property type="entry name" value="Cap-Gly domain"/>
    <property type="match status" value="1"/>
</dbReference>
<dbReference type="InterPro" id="IPR008271">
    <property type="entry name" value="Ser/Thr_kinase_AS"/>
</dbReference>
<evidence type="ECO:0000313" key="14">
    <source>
        <dbReference type="EMBL" id="GLC52702.1"/>
    </source>
</evidence>
<dbReference type="InterPro" id="IPR050660">
    <property type="entry name" value="NEK_Ser/Thr_kinase"/>
</dbReference>
<feature type="compositionally biased region" description="Basic and acidic residues" evidence="11">
    <location>
        <begin position="585"/>
        <end position="598"/>
    </location>
</feature>
<feature type="compositionally biased region" description="Low complexity" evidence="11">
    <location>
        <begin position="806"/>
        <end position="820"/>
    </location>
</feature>
<dbReference type="PROSITE" id="PS50011">
    <property type="entry name" value="PROTEIN_KINASE_DOM"/>
    <property type="match status" value="1"/>
</dbReference>
<name>A0A9W6BJF6_9CHLO</name>
<feature type="compositionally biased region" description="Polar residues" evidence="11">
    <location>
        <begin position="1539"/>
        <end position="1556"/>
    </location>
</feature>
<dbReference type="InterPro" id="IPR000938">
    <property type="entry name" value="CAP-Gly_domain"/>
</dbReference>
<keyword evidence="3" id="KW-0723">Serine/threonine-protein kinase</keyword>
<dbReference type="Gene3D" id="2.30.30.190">
    <property type="entry name" value="CAP Gly-rich-like domain"/>
    <property type="match status" value="1"/>
</dbReference>
<feature type="compositionally biased region" description="Gly residues" evidence="11">
    <location>
        <begin position="1335"/>
        <end position="1344"/>
    </location>
</feature>
<comment type="caution">
    <text evidence="14">The sequence shown here is derived from an EMBL/GenBank/DDBJ whole genome shotgun (WGS) entry which is preliminary data.</text>
</comment>
<evidence type="ECO:0000256" key="5">
    <source>
        <dbReference type="ARBA" id="ARBA00022741"/>
    </source>
</evidence>
<dbReference type="GO" id="GO:0005524">
    <property type="term" value="F:ATP binding"/>
    <property type="evidence" value="ECO:0007669"/>
    <property type="project" value="UniProtKB-UniRule"/>
</dbReference>
<dbReference type="Proteomes" id="UP001165080">
    <property type="component" value="Unassembled WGS sequence"/>
</dbReference>
<feature type="compositionally biased region" description="Low complexity" evidence="11">
    <location>
        <begin position="625"/>
        <end position="636"/>
    </location>
</feature>
<feature type="compositionally biased region" description="Low complexity" evidence="11">
    <location>
        <begin position="200"/>
        <end position="209"/>
    </location>
</feature>
<feature type="compositionally biased region" description="Basic and acidic residues" evidence="11">
    <location>
        <begin position="253"/>
        <end position="275"/>
    </location>
</feature>
<keyword evidence="6 14" id="KW-0418">Kinase</keyword>
<dbReference type="InterPro" id="IPR017441">
    <property type="entry name" value="Protein_kinase_ATP_BS"/>
</dbReference>
<dbReference type="Gene3D" id="1.10.510.10">
    <property type="entry name" value="Transferase(Phosphotransferase) domain 1"/>
    <property type="match status" value="2"/>
</dbReference>
<gene>
    <name evidence="14" type="primary">PLEST003682</name>
    <name evidence="14" type="ORF">PLESTB_000658900</name>
</gene>
<evidence type="ECO:0000313" key="15">
    <source>
        <dbReference type="Proteomes" id="UP001165080"/>
    </source>
</evidence>
<evidence type="ECO:0000256" key="7">
    <source>
        <dbReference type="ARBA" id="ARBA00022840"/>
    </source>
</evidence>
<feature type="region of interest" description="Disordered" evidence="11">
    <location>
        <begin position="1250"/>
        <end position="1270"/>
    </location>
</feature>
<proteinExistence type="inferred from homology"/>
<feature type="compositionally biased region" description="Basic residues" evidence="11">
    <location>
        <begin position="788"/>
        <end position="802"/>
    </location>
</feature>
<dbReference type="InterPro" id="IPR036859">
    <property type="entry name" value="CAP-Gly_dom_sf"/>
</dbReference>
<feature type="region of interest" description="Disordered" evidence="11">
    <location>
        <begin position="1420"/>
        <end position="1468"/>
    </location>
</feature>
<feature type="compositionally biased region" description="Low complexity" evidence="11">
    <location>
        <begin position="727"/>
        <end position="736"/>
    </location>
</feature>
<keyword evidence="5 10" id="KW-0547">Nucleotide-binding</keyword>
<evidence type="ECO:0000256" key="9">
    <source>
        <dbReference type="ARBA" id="ARBA00048679"/>
    </source>
</evidence>
<feature type="compositionally biased region" description="Low complexity" evidence="11">
    <location>
        <begin position="895"/>
        <end position="914"/>
    </location>
</feature>
<evidence type="ECO:0000256" key="2">
    <source>
        <dbReference type="ARBA" id="ARBA00012513"/>
    </source>
</evidence>
<feature type="region of interest" description="Disordered" evidence="11">
    <location>
        <begin position="1527"/>
        <end position="1564"/>
    </location>
</feature>
<feature type="compositionally biased region" description="Low complexity" evidence="11">
    <location>
        <begin position="956"/>
        <end position="965"/>
    </location>
</feature>
<feature type="region of interest" description="Disordered" evidence="11">
    <location>
        <begin position="547"/>
        <end position="820"/>
    </location>
</feature>
<evidence type="ECO:0000259" key="12">
    <source>
        <dbReference type="PROSITE" id="PS50011"/>
    </source>
</evidence>
<evidence type="ECO:0000256" key="3">
    <source>
        <dbReference type="ARBA" id="ARBA00022527"/>
    </source>
</evidence>
<reference evidence="14 15" key="1">
    <citation type="journal article" date="2023" name="Commun. Biol.">
        <title>Reorganization of the ancestral sex-determining regions during the evolution of trioecy in Pleodorina starrii.</title>
        <authorList>
            <person name="Takahashi K."/>
            <person name="Suzuki S."/>
            <person name="Kawai-Toyooka H."/>
            <person name="Yamamoto K."/>
            <person name="Hamaji T."/>
            <person name="Ootsuki R."/>
            <person name="Yamaguchi H."/>
            <person name="Kawachi M."/>
            <person name="Higashiyama T."/>
            <person name="Nozaki H."/>
        </authorList>
    </citation>
    <scope>NUCLEOTIDE SEQUENCE [LARGE SCALE GENOMIC DNA]</scope>
    <source>
        <strain evidence="14 15">NIES-4479</strain>
    </source>
</reference>
<feature type="compositionally biased region" description="Low complexity" evidence="11">
    <location>
        <begin position="1320"/>
        <end position="1334"/>
    </location>
</feature>
<feature type="binding site" evidence="10">
    <location>
        <position position="41"/>
    </location>
    <ligand>
        <name>ATP</name>
        <dbReference type="ChEBI" id="CHEBI:30616"/>
    </ligand>
</feature>
<dbReference type="PROSITE" id="PS50245">
    <property type="entry name" value="CAP_GLY_2"/>
    <property type="match status" value="1"/>
</dbReference>
<feature type="compositionally biased region" description="Low complexity" evidence="11">
    <location>
        <begin position="850"/>
        <end position="888"/>
    </location>
</feature>
<organism evidence="14 15">
    <name type="scientific">Pleodorina starrii</name>
    <dbReference type="NCBI Taxonomy" id="330485"/>
    <lineage>
        <taxon>Eukaryota</taxon>
        <taxon>Viridiplantae</taxon>
        <taxon>Chlorophyta</taxon>
        <taxon>core chlorophytes</taxon>
        <taxon>Chlorophyceae</taxon>
        <taxon>CS clade</taxon>
        <taxon>Chlamydomonadales</taxon>
        <taxon>Volvocaceae</taxon>
        <taxon>Pleodorina</taxon>
    </lineage>
</organism>
<evidence type="ECO:0000256" key="6">
    <source>
        <dbReference type="ARBA" id="ARBA00022777"/>
    </source>
</evidence>
<dbReference type="InterPro" id="IPR000719">
    <property type="entry name" value="Prot_kinase_dom"/>
</dbReference>
<feature type="domain" description="Protein kinase" evidence="12">
    <location>
        <begin position="12"/>
        <end position="376"/>
    </location>
</feature>
<dbReference type="SMART" id="SM00220">
    <property type="entry name" value="S_TKc"/>
    <property type="match status" value="1"/>
</dbReference>
<feature type="compositionally biased region" description="Low complexity" evidence="11">
    <location>
        <begin position="167"/>
        <end position="177"/>
    </location>
</feature>
<keyword evidence="7 10" id="KW-0067">ATP-binding</keyword>
<accession>A0A9W6BJF6</accession>
<evidence type="ECO:0000256" key="4">
    <source>
        <dbReference type="ARBA" id="ARBA00022679"/>
    </source>
</evidence>
<dbReference type="GO" id="GO:0004674">
    <property type="term" value="F:protein serine/threonine kinase activity"/>
    <property type="evidence" value="ECO:0007669"/>
    <property type="project" value="UniProtKB-KW"/>
</dbReference>
<evidence type="ECO:0000256" key="10">
    <source>
        <dbReference type="PROSITE-ProRule" id="PRU10141"/>
    </source>
</evidence>
<feature type="region of interest" description="Disordered" evidence="11">
    <location>
        <begin position="510"/>
        <end position="533"/>
    </location>
</feature>
<keyword evidence="4" id="KW-0808">Transferase</keyword>
<keyword evidence="15" id="KW-1185">Reference proteome</keyword>
<evidence type="ECO:0000256" key="1">
    <source>
        <dbReference type="ARBA" id="ARBA00010886"/>
    </source>
</evidence>
<feature type="compositionally biased region" description="Low complexity" evidence="11">
    <location>
        <begin position="515"/>
        <end position="533"/>
    </location>
</feature>
<feature type="region of interest" description="Disordered" evidence="11">
    <location>
        <begin position="167"/>
        <end position="219"/>
    </location>
</feature>
<dbReference type="PROSITE" id="PS00107">
    <property type="entry name" value="PROTEIN_KINASE_ATP"/>
    <property type="match status" value="1"/>
</dbReference>
<feature type="region of interest" description="Disordered" evidence="11">
    <location>
        <begin position="1053"/>
        <end position="1101"/>
    </location>
</feature>
<comment type="catalytic activity">
    <reaction evidence="9">
        <text>L-seryl-[protein] + ATP = O-phospho-L-seryl-[protein] + ADP + H(+)</text>
        <dbReference type="Rhea" id="RHEA:17989"/>
        <dbReference type="Rhea" id="RHEA-COMP:9863"/>
        <dbReference type="Rhea" id="RHEA-COMP:11604"/>
        <dbReference type="ChEBI" id="CHEBI:15378"/>
        <dbReference type="ChEBI" id="CHEBI:29999"/>
        <dbReference type="ChEBI" id="CHEBI:30616"/>
        <dbReference type="ChEBI" id="CHEBI:83421"/>
        <dbReference type="ChEBI" id="CHEBI:456216"/>
        <dbReference type="EC" id="2.7.11.1"/>
    </reaction>
</comment>
<feature type="compositionally biased region" description="Polar residues" evidence="11">
    <location>
        <begin position="714"/>
        <end position="726"/>
    </location>
</feature>
<sequence length="1643" mass="163317">MSAEESNAESKYEVREVIGKGAFGEVNLVVEKQSKQRFVLKRIKMARQSEWQRKATRQEIEIVSRLRHPFIMPYKEHWTHHGHTINVVYGYCEKGDLTSAITKQKGKFFSEETLRLWLAQLLLAVDYMHRQNVLHRDIKTQNILLTGDGDVQIGDFGLSTVRVPSIGDIGQQQQPGGDDTDPRMDSSPAHFDVGSGGGTAAAAATPEPAKGGGGGHHHHVTATAHVHANPAGAEAYTNGLANAHANGHNGHHGPGDKDRDQLAGHTPVHDPKAGTRNDYALVGTPHFMSPELLSSQKYSYETDIWSLGVVMYELTTLKPPFNAFNLAGLVAKIKRAALPPISPSYSADWTAILKSMLRKDPTRRAAPLELLAIPSMQQALQQARQRALAISPDFVMPEMPVLDAGLNSSGFCFDVAPAPSAVPGGGGGAVQQRTPSAAGPSTPVLINPLAAGGDDGGGDGEDGSGGADAESSPLSKFPDLGPATESPLPAAPVPAAGAAAPSAAVTLADTNRSKTPATARRPGGAAGPVPGTAAGAAAANATAAAAAKRAVSPQRTRAPPVFGGPQRSRTPSRTAAATTATAKADAARKPATARERSRSVMNTAVATSPRNLSGGGAASAAEIVAPATARAASPTDAAERQQARKAGPSSGPAPRVAAIGAFRAGPGRRSLLDAVGGQQQQQQGPAATLSGPAAHDVDASDAASPGSLDATAGKATSSPPSTGGHKSSSPATAATAGGSGGGGAASRPAPWRARSVSVNTVRTSRTSLAAGSPPSQVSPRAGDAAAGGHHHHQAVSARRHVSVARGGSTDPTSGASAAAAGATATAVPRFGGPMTAAGADGTKRAGAAAEAGSALASARARNTSSPPNRANAAPAHANTATAAAAAAAARRRSQPGTAAVGKGAAAADAAAAPPQRVRRSSFVSYGKAAESAPLQRRPPSATAAQAHGSVHSSRDSAPASTVAGAARATAAKGPLAGPLSSHPLAASDVALDSCTASASGSPVGQHPGHPPNGLEAPVAGAAVPSVPSAGSPEELLLSSTISNAAAAGAVASGGLEGEPSEAAAAAGAGGHPWRQTPRSRSLRSMATEDSELSIPDGSRYGPSETIGGAVYDGEMGATAAAFAIAASPGRVSASSIAANSMGQPLWSCNQLYSGSYGSCAGSLNDMGAQAASMAPSGAAGAAAPQGGAAAAGGGGSGSARGAEAALGTAAAGPLSVDLPRRVSASAFAPHLLGSYGSAATTALAAAAAGDDVGGTDSEASTPVEAPRGSVRGSLGLRRLTLNESVEAAAAGGGPMQLVSPGRFDLVSSSPAAAGVAADSLSPLSSTAASPQSGMYGVGRGGGGMEIVSPTPANVPSLRRHGSGGVNSGFNTQQQQRRSGGIGGHSSSHLSNRYSAEYDASPLGSTVNAVQRALAAQQQVSADEATASAGPAPADSCSEVTSQLRPVAEEGDGEAESRGGAAAAAAPSTARDLGASERAQLALLQRVVALAGSLWEMGRQEELGAVLSSTLSRPLVRCRPGAAAAAASSASGLTEARSGASEQHPSRSLSPSGSLQQRRAPEPGDVVRVTVGTLRGSEAVVRYRGPCHWGAGTVLGLELPQATAAGPGGTDESPGCRDGVRYFRCHRSRAGAAFLGVDQVTLVD</sequence>
<feature type="region of interest" description="Disordered" evidence="11">
    <location>
        <begin position="1320"/>
        <end position="1389"/>
    </location>
</feature>
<evidence type="ECO:0000256" key="8">
    <source>
        <dbReference type="ARBA" id="ARBA00047899"/>
    </source>
</evidence>
<evidence type="ECO:0000256" key="11">
    <source>
        <dbReference type="SAM" id="MobiDB-lite"/>
    </source>
</evidence>
<feature type="region of interest" description="Disordered" evidence="11">
    <location>
        <begin position="241"/>
        <end position="276"/>
    </location>
</feature>
<feature type="compositionally biased region" description="Low complexity" evidence="11">
    <location>
        <begin position="1372"/>
        <end position="1388"/>
    </location>
</feature>
<feature type="region of interest" description="Disordered" evidence="11">
    <location>
        <begin position="850"/>
        <end position="965"/>
    </location>
</feature>
<dbReference type="OrthoDB" id="248923at2759"/>
<comment type="catalytic activity">
    <reaction evidence="8">
        <text>L-threonyl-[protein] + ATP = O-phospho-L-threonyl-[protein] + ADP + H(+)</text>
        <dbReference type="Rhea" id="RHEA:46608"/>
        <dbReference type="Rhea" id="RHEA-COMP:11060"/>
        <dbReference type="Rhea" id="RHEA-COMP:11605"/>
        <dbReference type="ChEBI" id="CHEBI:15378"/>
        <dbReference type="ChEBI" id="CHEBI:30013"/>
        <dbReference type="ChEBI" id="CHEBI:30616"/>
        <dbReference type="ChEBI" id="CHEBI:61977"/>
        <dbReference type="ChEBI" id="CHEBI:456216"/>
        <dbReference type="EC" id="2.7.11.1"/>
    </reaction>
</comment>
<dbReference type="SUPFAM" id="SSF56112">
    <property type="entry name" value="Protein kinase-like (PK-like)"/>
    <property type="match status" value="1"/>
</dbReference>
<protein>
    <recommendedName>
        <fullName evidence="2">non-specific serine/threonine protein kinase</fullName>
        <ecNumber evidence="2">2.7.11.1</ecNumber>
    </recommendedName>
</protein>